<keyword evidence="1" id="KW-1133">Transmembrane helix</keyword>
<gene>
    <name evidence="3" type="ORF">A3A63_00030</name>
</gene>
<dbReference type="GO" id="GO:0005975">
    <property type="term" value="P:carbohydrate metabolic process"/>
    <property type="evidence" value="ECO:0007669"/>
    <property type="project" value="InterPro"/>
</dbReference>
<dbReference type="InterPro" id="IPR001223">
    <property type="entry name" value="Glyco_hydro18_cat"/>
</dbReference>
<dbReference type="SUPFAM" id="SSF51445">
    <property type="entry name" value="(Trans)glycosidases"/>
    <property type="match status" value="1"/>
</dbReference>
<proteinExistence type="predicted"/>
<reference evidence="3 4" key="1">
    <citation type="journal article" date="2016" name="Nat. Commun.">
        <title>Thousands of microbial genomes shed light on interconnected biogeochemical processes in an aquifer system.</title>
        <authorList>
            <person name="Anantharaman K."/>
            <person name="Brown C.T."/>
            <person name="Hug L.A."/>
            <person name="Sharon I."/>
            <person name="Castelle C.J."/>
            <person name="Probst A.J."/>
            <person name="Thomas B.C."/>
            <person name="Singh A."/>
            <person name="Wilkins M.J."/>
            <person name="Karaoz U."/>
            <person name="Brodie E.L."/>
            <person name="Williams K.H."/>
            <person name="Hubbard S.S."/>
            <person name="Banfield J.F."/>
        </authorList>
    </citation>
    <scope>NUCLEOTIDE SEQUENCE [LARGE SCALE GENOMIC DNA]</scope>
</reference>
<protein>
    <recommendedName>
        <fullName evidence="2">GH18 domain-containing protein</fullName>
    </recommendedName>
</protein>
<keyword evidence="1" id="KW-0472">Membrane</keyword>
<evidence type="ECO:0000313" key="3">
    <source>
        <dbReference type="EMBL" id="OGG31140.1"/>
    </source>
</evidence>
<name>A0A1F6B2I4_9BACT</name>
<evidence type="ECO:0000313" key="4">
    <source>
        <dbReference type="Proteomes" id="UP000176450"/>
    </source>
</evidence>
<dbReference type="GO" id="GO:0008061">
    <property type="term" value="F:chitin binding"/>
    <property type="evidence" value="ECO:0007669"/>
    <property type="project" value="InterPro"/>
</dbReference>
<feature type="domain" description="GH18" evidence="2">
    <location>
        <begin position="46"/>
        <end position="388"/>
    </location>
</feature>
<dbReference type="PANTHER" id="PTHR46066">
    <property type="entry name" value="CHITINASE DOMAIN-CONTAINING PROTEIN 1 FAMILY MEMBER"/>
    <property type="match status" value="1"/>
</dbReference>
<comment type="caution">
    <text evidence="3">The sequence shown here is derived from an EMBL/GenBank/DDBJ whole genome shotgun (WGS) entry which is preliminary data.</text>
</comment>
<feature type="transmembrane region" description="Helical" evidence="1">
    <location>
        <begin position="7"/>
        <end position="26"/>
    </location>
</feature>
<evidence type="ECO:0000259" key="2">
    <source>
        <dbReference type="PROSITE" id="PS51910"/>
    </source>
</evidence>
<dbReference type="InterPro" id="IPR029070">
    <property type="entry name" value="Chitinase_insertion_sf"/>
</dbReference>
<dbReference type="InterPro" id="IPR011583">
    <property type="entry name" value="Chitinase_II/V-like_cat"/>
</dbReference>
<dbReference type="Pfam" id="PF00704">
    <property type="entry name" value="Glyco_hydro_18"/>
    <property type="match status" value="1"/>
</dbReference>
<dbReference type="Gene3D" id="3.10.50.10">
    <property type="match status" value="1"/>
</dbReference>
<dbReference type="PROSITE" id="PS51910">
    <property type="entry name" value="GH18_2"/>
    <property type="match status" value="1"/>
</dbReference>
<dbReference type="Gene3D" id="3.20.20.80">
    <property type="entry name" value="Glycosidases"/>
    <property type="match status" value="1"/>
</dbReference>
<dbReference type="EMBL" id="MFJX01000025">
    <property type="protein sequence ID" value="OGG31140.1"/>
    <property type="molecule type" value="Genomic_DNA"/>
</dbReference>
<dbReference type="Proteomes" id="UP000176450">
    <property type="component" value="Unassembled WGS sequence"/>
</dbReference>
<dbReference type="PANTHER" id="PTHR46066:SF2">
    <property type="entry name" value="CHITINASE DOMAIN-CONTAINING PROTEIN 1"/>
    <property type="match status" value="1"/>
</dbReference>
<dbReference type="AlphaFoldDB" id="A0A1F6B2I4"/>
<keyword evidence="1" id="KW-0812">Transmembrane</keyword>
<dbReference type="SMART" id="SM00636">
    <property type="entry name" value="Glyco_18"/>
    <property type="match status" value="1"/>
</dbReference>
<sequence length="393" mass="43439">MRYTAIYSVLAVSCGLLAGVGFLYGLALSPVRFDHPVFSAFGVYKPQIVGFLPYWLLDKADKPYEKYITTLTYFGLTVDRDGSLIKLINPQEEEPGWTSLRKDAYTVRLADGKKNNVKQSLLVISGDDEVISEMLKQPEASAKELVSDAAPIMREKGFTDLNLDIETFMEGSPSSQLQFTKFAQTVKDELVAQELGTLTIDLIPIALVKPKIYDSKALGAIADLIVLMTYDYHYLGSFISGAVAPVGGAGESLEFDVELAVKEAIKAVPKEKILLGVPLYGYEWETIDEEPESATIPGGGSTASVRRIAELLNNCATCSAQIDPVSKEPYLIYPQNDYFKQVYFENEASMKEKIALAQKYHLGGIALWALGYEDDTLLRPLERYKNTLDLSGF</sequence>
<dbReference type="InterPro" id="IPR017853">
    <property type="entry name" value="GH"/>
</dbReference>
<evidence type="ECO:0000256" key="1">
    <source>
        <dbReference type="SAM" id="Phobius"/>
    </source>
</evidence>
<organism evidence="3 4">
    <name type="scientific">Candidatus Gottesmanbacteria bacterium RIFCSPLOWO2_01_FULL_46_9</name>
    <dbReference type="NCBI Taxonomy" id="1798394"/>
    <lineage>
        <taxon>Bacteria</taxon>
        <taxon>Candidatus Gottesmaniibacteriota</taxon>
    </lineage>
</organism>
<accession>A0A1F6B2I4</accession>